<dbReference type="Proteomes" id="UP001056120">
    <property type="component" value="Linkage Group LG27"/>
</dbReference>
<protein>
    <submittedName>
        <fullName evidence="1">Uncharacterized protein</fullName>
    </submittedName>
</protein>
<dbReference type="EMBL" id="CM042044">
    <property type="protein sequence ID" value="KAI3687861.1"/>
    <property type="molecule type" value="Genomic_DNA"/>
</dbReference>
<evidence type="ECO:0000313" key="2">
    <source>
        <dbReference type="Proteomes" id="UP001056120"/>
    </source>
</evidence>
<keyword evidence="2" id="KW-1185">Reference proteome</keyword>
<comment type="caution">
    <text evidence="1">The sequence shown here is derived from an EMBL/GenBank/DDBJ whole genome shotgun (WGS) entry which is preliminary data.</text>
</comment>
<accession>A0ACB8YQY5</accession>
<reference evidence="1 2" key="2">
    <citation type="journal article" date="2022" name="Mol. Ecol. Resour.">
        <title>The genomes of chicory, endive, great burdock and yacon provide insights into Asteraceae paleo-polyploidization history and plant inulin production.</title>
        <authorList>
            <person name="Fan W."/>
            <person name="Wang S."/>
            <person name="Wang H."/>
            <person name="Wang A."/>
            <person name="Jiang F."/>
            <person name="Liu H."/>
            <person name="Zhao H."/>
            <person name="Xu D."/>
            <person name="Zhang Y."/>
        </authorList>
    </citation>
    <scope>NUCLEOTIDE SEQUENCE [LARGE SCALE GENOMIC DNA]</scope>
    <source>
        <strain evidence="2">cv. Yunnan</strain>
        <tissue evidence="1">Leaves</tissue>
    </source>
</reference>
<sequence length="173" mass="19746">MDHMKRKGFSSYPSNALFAFDAQFFCQRGFYLKLLMMISQMSRNSRDKKNHLCSSWVGWGGVDAGSNKKEFGTELAKKLEVFHVSTILVKSLLDIIKILNVEAVGYVVQGDHLMMQVRLCESNSRRLFALRCVYEIFPFANTITYDAMKLEKGVDKHSNVFSLLKEGSLLMVL</sequence>
<name>A0ACB8YQY5_9ASTR</name>
<gene>
    <name evidence="1" type="ORF">L1987_81564</name>
</gene>
<proteinExistence type="predicted"/>
<organism evidence="1 2">
    <name type="scientific">Smallanthus sonchifolius</name>
    <dbReference type="NCBI Taxonomy" id="185202"/>
    <lineage>
        <taxon>Eukaryota</taxon>
        <taxon>Viridiplantae</taxon>
        <taxon>Streptophyta</taxon>
        <taxon>Embryophyta</taxon>
        <taxon>Tracheophyta</taxon>
        <taxon>Spermatophyta</taxon>
        <taxon>Magnoliopsida</taxon>
        <taxon>eudicotyledons</taxon>
        <taxon>Gunneridae</taxon>
        <taxon>Pentapetalae</taxon>
        <taxon>asterids</taxon>
        <taxon>campanulids</taxon>
        <taxon>Asterales</taxon>
        <taxon>Asteraceae</taxon>
        <taxon>Asteroideae</taxon>
        <taxon>Heliantheae alliance</taxon>
        <taxon>Millerieae</taxon>
        <taxon>Smallanthus</taxon>
    </lineage>
</organism>
<evidence type="ECO:0000313" key="1">
    <source>
        <dbReference type="EMBL" id="KAI3687861.1"/>
    </source>
</evidence>
<reference evidence="2" key="1">
    <citation type="journal article" date="2022" name="Mol. Ecol. Resour.">
        <title>The genomes of chicory, endive, great burdock and yacon provide insights into Asteraceae palaeo-polyploidization history and plant inulin production.</title>
        <authorList>
            <person name="Fan W."/>
            <person name="Wang S."/>
            <person name="Wang H."/>
            <person name="Wang A."/>
            <person name="Jiang F."/>
            <person name="Liu H."/>
            <person name="Zhao H."/>
            <person name="Xu D."/>
            <person name="Zhang Y."/>
        </authorList>
    </citation>
    <scope>NUCLEOTIDE SEQUENCE [LARGE SCALE GENOMIC DNA]</scope>
    <source>
        <strain evidence="2">cv. Yunnan</strain>
    </source>
</reference>